<evidence type="ECO:0000259" key="1">
    <source>
        <dbReference type="Pfam" id="PF25597"/>
    </source>
</evidence>
<keyword evidence="3" id="KW-1185">Reference proteome</keyword>
<dbReference type="EMBL" id="BQNB010016678">
    <property type="protein sequence ID" value="GJT54516.1"/>
    <property type="molecule type" value="Genomic_DNA"/>
</dbReference>
<comment type="caution">
    <text evidence="2">The sequence shown here is derived from an EMBL/GenBank/DDBJ whole genome shotgun (WGS) entry which is preliminary data.</text>
</comment>
<name>A0ABQ5EU10_9ASTR</name>
<sequence length="162" mass="17624">MVVIDSVKAVVIALGTKVVKARSKKGACYNYGIEGHFTSECRKPNENKAFIGRAWSDSEDGDEHQNDATCLMSINSQEAYDGGHVIFGSNLKGKVVVGGGYSQPSKAYIVLNKETMRIEESLNVTFDESLPEPKSSSSVEDDRIIELVVQNPVRSPSLQVNA</sequence>
<evidence type="ECO:0000313" key="2">
    <source>
        <dbReference type="EMBL" id="GJT54516.1"/>
    </source>
</evidence>
<dbReference type="Proteomes" id="UP001151760">
    <property type="component" value="Unassembled WGS sequence"/>
</dbReference>
<dbReference type="InterPro" id="IPR057670">
    <property type="entry name" value="SH3_retrovirus"/>
</dbReference>
<protein>
    <recommendedName>
        <fullName evidence="1">Retroviral polymerase SH3-like domain-containing protein</fullName>
    </recommendedName>
</protein>
<gene>
    <name evidence="2" type="ORF">Tco_0989570</name>
</gene>
<evidence type="ECO:0000313" key="3">
    <source>
        <dbReference type="Proteomes" id="UP001151760"/>
    </source>
</evidence>
<reference evidence="2" key="1">
    <citation type="journal article" date="2022" name="Int. J. Mol. Sci.">
        <title>Draft Genome of Tanacetum Coccineum: Genomic Comparison of Closely Related Tanacetum-Family Plants.</title>
        <authorList>
            <person name="Yamashiro T."/>
            <person name="Shiraishi A."/>
            <person name="Nakayama K."/>
            <person name="Satake H."/>
        </authorList>
    </citation>
    <scope>NUCLEOTIDE SEQUENCE</scope>
</reference>
<organism evidence="2 3">
    <name type="scientific">Tanacetum coccineum</name>
    <dbReference type="NCBI Taxonomy" id="301880"/>
    <lineage>
        <taxon>Eukaryota</taxon>
        <taxon>Viridiplantae</taxon>
        <taxon>Streptophyta</taxon>
        <taxon>Embryophyta</taxon>
        <taxon>Tracheophyta</taxon>
        <taxon>Spermatophyta</taxon>
        <taxon>Magnoliopsida</taxon>
        <taxon>eudicotyledons</taxon>
        <taxon>Gunneridae</taxon>
        <taxon>Pentapetalae</taxon>
        <taxon>asterids</taxon>
        <taxon>campanulids</taxon>
        <taxon>Asterales</taxon>
        <taxon>Asteraceae</taxon>
        <taxon>Asteroideae</taxon>
        <taxon>Anthemideae</taxon>
        <taxon>Anthemidinae</taxon>
        <taxon>Tanacetum</taxon>
    </lineage>
</organism>
<feature type="domain" description="Retroviral polymerase SH3-like" evidence="1">
    <location>
        <begin position="100"/>
        <end position="137"/>
    </location>
</feature>
<dbReference type="Pfam" id="PF25597">
    <property type="entry name" value="SH3_retrovirus"/>
    <property type="match status" value="1"/>
</dbReference>
<reference evidence="2" key="2">
    <citation type="submission" date="2022-01" db="EMBL/GenBank/DDBJ databases">
        <authorList>
            <person name="Yamashiro T."/>
            <person name="Shiraishi A."/>
            <person name="Satake H."/>
            <person name="Nakayama K."/>
        </authorList>
    </citation>
    <scope>NUCLEOTIDE SEQUENCE</scope>
</reference>
<proteinExistence type="predicted"/>
<accession>A0ABQ5EU10</accession>